<sequence>MQRTHVFVLVGVLLAGFVGWRVMSDVGQADITILGASLQVPVADTFMEQRVGLGKYDEPEDVPGGGLLFVFDEEDERTFWMKGMAFDLDVVWIRDGKVVAVQEDIPAPKKGEDPVSFTSEPLLIDMALELSAGSVDQLGILAGMPITVSLDGEVVIW</sequence>
<dbReference type="EMBL" id="LCRD01000002">
    <property type="protein sequence ID" value="KKW30848.1"/>
    <property type="molecule type" value="Genomic_DNA"/>
</dbReference>
<dbReference type="Pfam" id="PF02643">
    <property type="entry name" value="DUF192"/>
    <property type="match status" value="1"/>
</dbReference>
<dbReference type="Gene3D" id="2.60.120.1140">
    <property type="entry name" value="Protein of unknown function DUF192"/>
    <property type="match status" value="1"/>
</dbReference>
<evidence type="ECO:0000313" key="1">
    <source>
        <dbReference type="EMBL" id="KKW30848.1"/>
    </source>
</evidence>
<reference evidence="1 2" key="1">
    <citation type="journal article" date="2015" name="Nature">
        <title>rRNA introns, odd ribosomes, and small enigmatic genomes across a large radiation of phyla.</title>
        <authorList>
            <person name="Brown C.T."/>
            <person name="Hug L.A."/>
            <person name="Thomas B.C."/>
            <person name="Sharon I."/>
            <person name="Castelle C.J."/>
            <person name="Singh A."/>
            <person name="Wilkins M.J."/>
            <person name="Williams K.H."/>
            <person name="Banfield J.F."/>
        </authorList>
    </citation>
    <scope>NUCLEOTIDE SEQUENCE [LARGE SCALE GENOMIC DNA]</scope>
</reference>
<dbReference type="InterPro" id="IPR003795">
    <property type="entry name" value="DUF192"/>
</dbReference>
<dbReference type="PANTHER" id="PTHR37953">
    <property type="entry name" value="UPF0127 PROTEIN MJ1496"/>
    <property type="match status" value="1"/>
</dbReference>
<gene>
    <name evidence="1" type="ORF">UY72_C0002G0023</name>
</gene>
<accession>A0A0G1XHX8</accession>
<dbReference type="Proteomes" id="UP000034846">
    <property type="component" value="Unassembled WGS sequence"/>
</dbReference>
<evidence type="ECO:0000313" key="2">
    <source>
        <dbReference type="Proteomes" id="UP000034846"/>
    </source>
</evidence>
<protein>
    <recommendedName>
        <fullName evidence="3">DUF192 domain-containing protein</fullName>
    </recommendedName>
</protein>
<name>A0A0G1XHX8_9BACT</name>
<dbReference type="PANTHER" id="PTHR37953:SF1">
    <property type="entry name" value="UPF0127 PROTEIN MJ1496"/>
    <property type="match status" value="1"/>
</dbReference>
<comment type="caution">
    <text evidence="1">The sequence shown here is derived from an EMBL/GenBank/DDBJ whole genome shotgun (WGS) entry which is preliminary data.</text>
</comment>
<dbReference type="InterPro" id="IPR038695">
    <property type="entry name" value="Saro_0823-like_sf"/>
</dbReference>
<evidence type="ECO:0008006" key="3">
    <source>
        <dbReference type="Google" id="ProtNLM"/>
    </source>
</evidence>
<organism evidence="1 2">
    <name type="scientific">Candidatus Uhrbacteria bacterium GW2011_GWD2_52_7</name>
    <dbReference type="NCBI Taxonomy" id="1618989"/>
    <lineage>
        <taxon>Bacteria</taxon>
        <taxon>Candidatus Uhriibacteriota</taxon>
    </lineage>
</organism>
<dbReference type="AlphaFoldDB" id="A0A0G1XHX8"/>
<proteinExistence type="predicted"/>